<evidence type="ECO:0000313" key="1">
    <source>
        <dbReference type="EMBL" id="ARM75483.1"/>
    </source>
</evidence>
<proteinExistence type="predicted"/>
<dbReference type="Proteomes" id="UP000193404">
    <property type="component" value="Chromosome"/>
</dbReference>
<dbReference type="AlphaFoldDB" id="A0A1W6JYX8"/>
<name>A0A1W6JYX8_9CREN</name>
<gene>
    <name evidence="1" type="ORF">B6F84_05180</name>
</gene>
<dbReference type="STRING" id="282676.B6F84_05180"/>
<dbReference type="GeneID" id="41590289"/>
<evidence type="ECO:0000313" key="2">
    <source>
        <dbReference type="Proteomes" id="UP000193404"/>
    </source>
</evidence>
<accession>A0A1W6JYX8</accession>
<dbReference type="RefSeq" id="WP_148691253.1">
    <property type="nucleotide sequence ID" value="NZ_CP020477.1"/>
</dbReference>
<dbReference type="OrthoDB" id="37155at2157"/>
<sequence>MEFLISTKNGLYKTNEKGEISKVCCDFEIQDAIIDKELYICSPTDGFIINDKKIVEEGCWRLWKYEGKIFALVEGPKIYEKENLVLDLTKYANEMNWYFPHGPPHITDIINFKGKIIATVEEGNLLVGDNITNLRPIKFSNDMHNLLKKGDSLLIACADGIYITKDLETFRKVQKGYFHALEDLGNLIVASALSRTPIYIGDGYNWKNVNIELPKSTFGSTNIAKLDDRRILYSSTSVYEIDILKEIKNQIIKEIPETRRISRL</sequence>
<organism evidence="1 2">
    <name type="scientific">Acidianus manzaensis</name>
    <dbReference type="NCBI Taxonomy" id="282676"/>
    <lineage>
        <taxon>Archaea</taxon>
        <taxon>Thermoproteota</taxon>
        <taxon>Thermoprotei</taxon>
        <taxon>Sulfolobales</taxon>
        <taxon>Sulfolobaceae</taxon>
        <taxon>Acidianus</taxon>
    </lineage>
</organism>
<dbReference type="KEGG" id="aman:B6F84_05180"/>
<reference evidence="1 2" key="1">
    <citation type="submission" date="2017-03" db="EMBL/GenBank/DDBJ databases">
        <title>Sulfur activation and transportation mechanism of thermophilic Archaea Acidianus manzaensis YN-25.</title>
        <authorList>
            <person name="Ma Y."/>
            <person name="Yang Y."/>
            <person name="Xia J."/>
        </authorList>
    </citation>
    <scope>NUCLEOTIDE SEQUENCE [LARGE SCALE GENOMIC DNA]</scope>
    <source>
        <strain evidence="1 2">YN-25</strain>
    </source>
</reference>
<dbReference type="EMBL" id="CP020477">
    <property type="protein sequence ID" value="ARM75483.1"/>
    <property type="molecule type" value="Genomic_DNA"/>
</dbReference>
<keyword evidence="2" id="KW-1185">Reference proteome</keyword>
<protein>
    <submittedName>
        <fullName evidence="1">Uncharacterized protein</fullName>
    </submittedName>
</protein>